<feature type="compositionally biased region" description="Low complexity" evidence="1">
    <location>
        <begin position="1"/>
        <end position="10"/>
    </location>
</feature>
<feature type="region of interest" description="Disordered" evidence="1">
    <location>
        <begin position="1"/>
        <end position="170"/>
    </location>
</feature>
<sequence>MSGSNNNSRRNSSHSYQGDPPPYGWERDPPPGYYSRGAYFGRPPPYRGQYPAISEPPGSRRQQSFQNWPFPPPRSTADNRRQQAYQDWQFPPPRSTTVNGSSHFSATAHPRLSSISCYPSSGTAGPGVSTGRSGGMYSTSGGPSRHPQNLFGNESYGGGPQRHGFSYYSNGFDPYGYNPSRYNSGSFSSIYDRLELPRSTNTRASPSSRRPNPLRMHPPTPPPGTRY</sequence>
<protein>
    <submittedName>
        <fullName evidence="2">Uncharacterized protein</fullName>
    </submittedName>
</protein>
<feature type="region of interest" description="Disordered" evidence="1">
    <location>
        <begin position="186"/>
        <end position="227"/>
    </location>
</feature>
<feature type="compositionally biased region" description="Polar residues" evidence="1">
    <location>
        <begin position="95"/>
        <end position="105"/>
    </location>
</feature>
<feature type="compositionally biased region" description="Polar residues" evidence="1">
    <location>
        <begin position="198"/>
        <end position="210"/>
    </location>
</feature>
<keyword evidence="3" id="KW-1185">Reference proteome</keyword>
<gene>
    <name evidence="2" type="ORF">IWX90DRAFT_483711</name>
</gene>
<evidence type="ECO:0000313" key="3">
    <source>
        <dbReference type="Proteomes" id="UP001456524"/>
    </source>
</evidence>
<feature type="compositionally biased region" description="Pro residues" evidence="1">
    <location>
        <begin position="216"/>
        <end position="227"/>
    </location>
</feature>
<dbReference type="Proteomes" id="UP001456524">
    <property type="component" value="Unassembled WGS sequence"/>
</dbReference>
<reference evidence="2 3" key="1">
    <citation type="journal article" date="2022" name="G3 (Bethesda)">
        <title>Enemy or ally: a genomic approach to elucidate the lifestyle of Phyllosticta citrichinaensis.</title>
        <authorList>
            <person name="Buijs V.A."/>
            <person name="Groenewald J.Z."/>
            <person name="Haridas S."/>
            <person name="LaButti K.M."/>
            <person name="Lipzen A."/>
            <person name="Martin F.M."/>
            <person name="Barry K."/>
            <person name="Grigoriev I.V."/>
            <person name="Crous P.W."/>
            <person name="Seidl M.F."/>
        </authorList>
    </citation>
    <scope>NUCLEOTIDE SEQUENCE [LARGE SCALE GENOMIC DNA]</scope>
    <source>
        <strain evidence="2 3">CBS 129764</strain>
    </source>
</reference>
<name>A0ABR1Y3B6_9PEZI</name>
<dbReference type="EMBL" id="JBBWUH010000002">
    <property type="protein sequence ID" value="KAK8175677.1"/>
    <property type="molecule type" value="Genomic_DNA"/>
</dbReference>
<accession>A0ABR1Y3B6</accession>
<feature type="compositionally biased region" description="Polar residues" evidence="1">
    <location>
        <begin position="113"/>
        <end position="123"/>
    </location>
</feature>
<evidence type="ECO:0000313" key="2">
    <source>
        <dbReference type="EMBL" id="KAK8175677.1"/>
    </source>
</evidence>
<organism evidence="2 3">
    <name type="scientific">Phyllosticta citrichinensis</name>
    <dbReference type="NCBI Taxonomy" id="1130410"/>
    <lineage>
        <taxon>Eukaryota</taxon>
        <taxon>Fungi</taxon>
        <taxon>Dikarya</taxon>
        <taxon>Ascomycota</taxon>
        <taxon>Pezizomycotina</taxon>
        <taxon>Dothideomycetes</taxon>
        <taxon>Dothideomycetes incertae sedis</taxon>
        <taxon>Botryosphaeriales</taxon>
        <taxon>Phyllostictaceae</taxon>
        <taxon>Phyllosticta</taxon>
    </lineage>
</organism>
<feature type="compositionally biased region" description="Polar residues" evidence="1">
    <location>
        <begin position="136"/>
        <end position="152"/>
    </location>
</feature>
<evidence type="ECO:0000256" key="1">
    <source>
        <dbReference type="SAM" id="MobiDB-lite"/>
    </source>
</evidence>
<proteinExistence type="predicted"/>
<comment type="caution">
    <text evidence="2">The sequence shown here is derived from an EMBL/GenBank/DDBJ whole genome shotgun (WGS) entry which is preliminary data.</text>
</comment>